<sequence>MPKNTLRSNDKFQSIKKMLAARTGSRAILRIRPQAVIRQYSDGFMATGNGIFDQREKAKEDYFIRQHEREQLQKLKEQLEHHKSKVKDIQEKIDKLSKK</sequence>
<evidence type="ECO:0000313" key="6">
    <source>
        <dbReference type="Proteomes" id="UP000054886"/>
    </source>
</evidence>
<gene>
    <name evidence="5" type="ORF">AO440_003162</name>
</gene>
<dbReference type="Gene3D" id="1.20.5.500">
    <property type="entry name" value="Single helix bin"/>
    <property type="match status" value="1"/>
</dbReference>
<dbReference type="EMBL" id="LLZZ01000053">
    <property type="protein sequence ID" value="KTB10434.1"/>
    <property type="molecule type" value="Genomic_DNA"/>
</dbReference>
<dbReference type="VEuPathDB" id="FungiDB:CAGL0J09262g"/>
<protein>
    <recommendedName>
        <fullName evidence="4">ATPase inhibitor, mitochondrial</fullName>
    </recommendedName>
</protein>
<dbReference type="Pfam" id="PF04568">
    <property type="entry name" value="IATP"/>
    <property type="match status" value="1"/>
</dbReference>
<evidence type="ECO:0000256" key="2">
    <source>
        <dbReference type="ARBA" id="ARBA00010901"/>
    </source>
</evidence>
<evidence type="ECO:0000256" key="1">
    <source>
        <dbReference type="ARBA" id="ARBA00004173"/>
    </source>
</evidence>
<dbReference type="InterPro" id="IPR007648">
    <property type="entry name" value="ATPase_inhibitor_mt"/>
</dbReference>
<accession>A0A0W0E630</accession>
<organism evidence="5 6">
    <name type="scientific">Candida glabrata</name>
    <name type="common">Yeast</name>
    <name type="synonym">Torulopsis glabrata</name>
    <dbReference type="NCBI Taxonomy" id="5478"/>
    <lineage>
        <taxon>Eukaryota</taxon>
        <taxon>Fungi</taxon>
        <taxon>Dikarya</taxon>
        <taxon>Ascomycota</taxon>
        <taxon>Saccharomycotina</taxon>
        <taxon>Saccharomycetes</taxon>
        <taxon>Saccharomycetales</taxon>
        <taxon>Saccharomycetaceae</taxon>
        <taxon>Nakaseomyces</taxon>
    </lineage>
</organism>
<reference evidence="5 6" key="1">
    <citation type="submission" date="2015-10" db="EMBL/GenBank/DDBJ databases">
        <title>Draft genomes sequences of Candida glabrata isolates 1A, 1B, 2A, 2B, 3A and 3B.</title>
        <authorList>
            <person name="Haavelsrud O.E."/>
            <person name="Gaustad P."/>
        </authorList>
    </citation>
    <scope>NUCLEOTIDE SEQUENCE [LARGE SCALE GENOMIC DNA]</scope>
    <source>
        <strain evidence="5">910700640</strain>
    </source>
</reference>
<proteinExistence type="inferred from homology"/>
<dbReference type="SUPFAM" id="SSF64602">
    <property type="entry name" value="F1 ATPase inhibitor, IF1, C-terminal domain"/>
    <property type="match status" value="1"/>
</dbReference>
<name>A0A0W0E630_CANGB</name>
<dbReference type="VEuPathDB" id="FungiDB:B1J91_J09262g"/>
<comment type="caution">
    <text evidence="5">The sequence shown here is derived from an EMBL/GenBank/DDBJ whole genome shotgun (WGS) entry which is preliminary data.</text>
</comment>
<dbReference type="Proteomes" id="UP000054886">
    <property type="component" value="Unassembled WGS sequence"/>
</dbReference>
<dbReference type="VEuPathDB" id="FungiDB:GWK60_J09075"/>
<evidence type="ECO:0000313" key="5">
    <source>
        <dbReference type="EMBL" id="KTB10434.1"/>
    </source>
</evidence>
<comment type="similarity">
    <text evidence="2 4">Belongs to the ATPase inhibitor family.</text>
</comment>
<evidence type="ECO:0000256" key="3">
    <source>
        <dbReference type="ARBA" id="ARBA00023128"/>
    </source>
</evidence>
<dbReference type="PhylomeDB" id="A0A0W0E630"/>
<dbReference type="GO" id="GO:0005739">
    <property type="term" value="C:mitochondrion"/>
    <property type="evidence" value="ECO:0007669"/>
    <property type="project" value="UniProtKB-SubCell"/>
</dbReference>
<comment type="subcellular location">
    <subcellularLocation>
        <location evidence="1">Mitochondrion</location>
    </subcellularLocation>
</comment>
<keyword evidence="3" id="KW-0496">Mitochondrion</keyword>
<comment type="function">
    <text evidence="4">Inhibits the enzyme activity of ATPase.</text>
</comment>
<dbReference type="AlphaFoldDB" id="A0A0W0E630"/>
<dbReference type="VEuPathDB" id="FungiDB:GVI51_J09097"/>
<evidence type="ECO:0000256" key="4">
    <source>
        <dbReference type="RuleBase" id="RU368087"/>
    </source>
</evidence>
<dbReference type="GO" id="GO:0042030">
    <property type="term" value="F:ATPase inhibitor activity"/>
    <property type="evidence" value="ECO:0007669"/>
    <property type="project" value="InterPro"/>
</dbReference>